<dbReference type="PANTHER" id="PTHR45663:SF11">
    <property type="entry name" value="GEO12009P1"/>
    <property type="match status" value="1"/>
</dbReference>
<dbReference type="EMBL" id="ACCL02000006">
    <property type="protein sequence ID" value="EET61397.1"/>
    <property type="molecule type" value="Genomic_DNA"/>
</dbReference>
<dbReference type="PANTHER" id="PTHR45663">
    <property type="entry name" value="GEO12009P1"/>
    <property type="match status" value="1"/>
</dbReference>
<dbReference type="RefSeq" id="WP_006861366.1">
    <property type="nucleotide sequence ID" value="NZ_ACCL02000006.1"/>
</dbReference>
<feature type="site" description="Deprotonates C-terminal active site Cys" evidence="9">
    <location>
        <position position="25"/>
    </location>
</feature>
<dbReference type="InterPro" id="IPR013766">
    <property type="entry name" value="Thioredoxin_domain"/>
</dbReference>
<keyword evidence="4" id="KW-0249">Electron transport</keyword>
<organism evidence="12 13">
    <name type="scientific">Marvinbryantia formatexigens DSM 14469</name>
    <dbReference type="NCBI Taxonomy" id="478749"/>
    <lineage>
        <taxon>Bacteria</taxon>
        <taxon>Bacillati</taxon>
        <taxon>Bacillota</taxon>
        <taxon>Clostridia</taxon>
        <taxon>Lachnospirales</taxon>
        <taxon>Lachnospiraceae</taxon>
        <taxon>Marvinbryantia</taxon>
    </lineage>
</organism>
<keyword evidence="13" id="KW-1185">Reference proteome</keyword>
<dbReference type="PROSITE" id="PS00194">
    <property type="entry name" value="THIOREDOXIN_1"/>
    <property type="match status" value="1"/>
</dbReference>
<dbReference type="OrthoDB" id="9790390at2"/>
<dbReference type="Proteomes" id="UP000005561">
    <property type="component" value="Unassembled WGS sequence"/>
</dbReference>
<evidence type="ECO:0000256" key="3">
    <source>
        <dbReference type="ARBA" id="ARBA00022448"/>
    </source>
</evidence>
<feature type="disulfide bond" description="Redox-active" evidence="10">
    <location>
        <begin position="31"/>
        <end position="34"/>
    </location>
</feature>
<evidence type="ECO:0000256" key="6">
    <source>
        <dbReference type="ARBA" id="ARBA00023284"/>
    </source>
</evidence>
<reference evidence="12" key="1">
    <citation type="submission" date="2009-07" db="EMBL/GenBank/DDBJ databases">
        <authorList>
            <person name="Weinstock G."/>
            <person name="Sodergren E."/>
            <person name="Clifton S."/>
            <person name="Fulton L."/>
            <person name="Fulton B."/>
            <person name="Courtney L."/>
            <person name="Fronick C."/>
            <person name="Harrison M."/>
            <person name="Strong C."/>
            <person name="Farmer C."/>
            <person name="Delahaunty K."/>
            <person name="Markovic C."/>
            <person name="Hall O."/>
            <person name="Minx P."/>
            <person name="Tomlinson C."/>
            <person name="Mitreva M."/>
            <person name="Nelson J."/>
            <person name="Hou S."/>
            <person name="Wollam A."/>
            <person name="Pepin K.H."/>
            <person name="Johnson M."/>
            <person name="Bhonagiri V."/>
            <person name="Nash W.E."/>
            <person name="Warren W."/>
            <person name="Chinwalla A."/>
            <person name="Mardis E.R."/>
            <person name="Wilson R.K."/>
        </authorList>
    </citation>
    <scope>NUCLEOTIDE SEQUENCE [LARGE SCALE GENOMIC DNA]</scope>
    <source>
        <strain evidence="12">DSM 14469</strain>
    </source>
</reference>
<dbReference type="Pfam" id="PF00085">
    <property type="entry name" value="Thioredoxin"/>
    <property type="match status" value="1"/>
</dbReference>
<name>C6LDG3_9FIRM</name>
<dbReference type="InterPro" id="IPR036249">
    <property type="entry name" value="Thioredoxin-like_sf"/>
</dbReference>
<protein>
    <recommendedName>
        <fullName evidence="2 7">Thioredoxin</fullName>
    </recommendedName>
</protein>
<evidence type="ECO:0000256" key="8">
    <source>
        <dbReference type="PIRNR" id="PIRNR000077"/>
    </source>
</evidence>
<dbReference type="GO" id="GO:0005829">
    <property type="term" value="C:cytosol"/>
    <property type="evidence" value="ECO:0007669"/>
    <property type="project" value="TreeGrafter"/>
</dbReference>
<evidence type="ECO:0000313" key="12">
    <source>
        <dbReference type="EMBL" id="EET61397.1"/>
    </source>
</evidence>
<feature type="site" description="Contributes to redox potential value" evidence="9">
    <location>
        <position position="33"/>
    </location>
</feature>
<dbReference type="InterPro" id="IPR005746">
    <property type="entry name" value="Thioredoxin"/>
</dbReference>
<dbReference type="Gene3D" id="3.40.30.10">
    <property type="entry name" value="Glutaredoxin"/>
    <property type="match status" value="1"/>
</dbReference>
<keyword evidence="3" id="KW-0813">Transport</keyword>
<feature type="domain" description="Thioredoxin" evidence="11">
    <location>
        <begin position="1"/>
        <end position="101"/>
    </location>
</feature>
<comment type="caution">
    <text evidence="12">The sequence shown here is derived from an EMBL/GenBank/DDBJ whole genome shotgun (WGS) entry which is preliminary data.</text>
</comment>
<dbReference type="STRING" id="168384.SAMN05660368_01522"/>
<dbReference type="PIRSF" id="PIRSF000077">
    <property type="entry name" value="Thioredoxin"/>
    <property type="match status" value="1"/>
</dbReference>
<evidence type="ECO:0000256" key="1">
    <source>
        <dbReference type="ARBA" id="ARBA00008987"/>
    </source>
</evidence>
<comment type="similarity">
    <text evidence="1 8">Belongs to the thioredoxin family.</text>
</comment>
<evidence type="ECO:0000256" key="10">
    <source>
        <dbReference type="PIRSR" id="PIRSR000077-4"/>
    </source>
</evidence>
<dbReference type="PRINTS" id="PR00421">
    <property type="entry name" value="THIOREDOXIN"/>
</dbReference>
<evidence type="ECO:0000313" key="13">
    <source>
        <dbReference type="Proteomes" id="UP000005561"/>
    </source>
</evidence>
<dbReference type="GO" id="GO:0045454">
    <property type="term" value="P:cell redox homeostasis"/>
    <property type="evidence" value="ECO:0007669"/>
    <property type="project" value="TreeGrafter"/>
</dbReference>
<dbReference type="SUPFAM" id="SSF52833">
    <property type="entry name" value="Thioredoxin-like"/>
    <property type="match status" value="1"/>
</dbReference>
<evidence type="ECO:0000256" key="5">
    <source>
        <dbReference type="ARBA" id="ARBA00023157"/>
    </source>
</evidence>
<dbReference type="InterPro" id="IPR017937">
    <property type="entry name" value="Thioredoxin_CS"/>
</dbReference>
<dbReference type="NCBIfam" id="TIGR01068">
    <property type="entry name" value="thioredoxin"/>
    <property type="match status" value="1"/>
</dbReference>
<dbReference type="GO" id="GO:0015035">
    <property type="term" value="F:protein-disulfide reductase activity"/>
    <property type="evidence" value="ECO:0007669"/>
    <property type="project" value="UniProtKB-UniRule"/>
</dbReference>
<gene>
    <name evidence="12" type="primary">trxA</name>
    <name evidence="12" type="ORF">BRYFOR_06572</name>
</gene>
<evidence type="ECO:0000256" key="9">
    <source>
        <dbReference type="PIRSR" id="PIRSR000077-1"/>
    </source>
</evidence>
<proteinExistence type="inferred from homology"/>
<dbReference type="eggNOG" id="COG3118">
    <property type="taxonomic scope" value="Bacteria"/>
</dbReference>
<sequence length="101" mass="11230">MAALHITKDNFQKEVLESDKPVLVDFWASWCGPCRMVGPIVEEVSEERPDIKVCKVNVDEEQELASAYQVMSIPTLMVVKNGEIVNRSVGAKPKADILAML</sequence>
<accession>C6LDG3</accession>
<dbReference type="PROSITE" id="PS51352">
    <property type="entry name" value="THIOREDOXIN_2"/>
    <property type="match status" value="1"/>
</dbReference>
<evidence type="ECO:0000256" key="4">
    <source>
        <dbReference type="ARBA" id="ARBA00022982"/>
    </source>
</evidence>
<keyword evidence="6 10" id="KW-0676">Redox-active center</keyword>
<evidence type="ECO:0000259" key="11">
    <source>
        <dbReference type="PROSITE" id="PS51352"/>
    </source>
</evidence>
<dbReference type="CDD" id="cd02947">
    <property type="entry name" value="TRX_family"/>
    <property type="match status" value="1"/>
</dbReference>
<feature type="active site" description="Nucleophile" evidence="9">
    <location>
        <position position="34"/>
    </location>
</feature>
<evidence type="ECO:0000256" key="7">
    <source>
        <dbReference type="NCBIfam" id="TIGR01068"/>
    </source>
</evidence>
<feature type="site" description="Contributes to redox potential value" evidence="9">
    <location>
        <position position="32"/>
    </location>
</feature>
<dbReference type="FunFam" id="3.40.30.10:FF:000001">
    <property type="entry name" value="Thioredoxin"/>
    <property type="match status" value="1"/>
</dbReference>
<evidence type="ECO:0000256" key="2">
    <source>
        <dbReference type="ARBA" id="ARBA00020570"/>
    </source>
</evidence>
<feature type="active site" description="Nucleophile" evidence="9">
    <location>
        <position position="31"/>
    </location>
</feature>
<dbReference type="AlphaFoldDB" id="C6LDG3"/>
<keyword evidence="5 10" id="KW-1015">Disulfide bond</keyword>